<dbReference type="PANTHER" id="PTHR24038:SF11">
    <property type="entry name" value="INTEGRIN BETA-LIKE PROTEIN E"/>
    <property type="match status" value="1"/>
</dbReference>
<protein>
    <submittedName>
        <fullName evidence="11">Stabilin-2 isoform X10</fullName>
    </submittedName>
</protein>
<feature type="compositionally biased region" description="Low complexity" evidence="9">
    <location>
        <begin position="528"/>
        <end position="538"/>
    </location>
</feature>
<keyword evidence="6 8" id="KW-1015">Disulfide bond</keyword>
<dbReference type="GO" id="GO:0005509">
    <property type="term" value="F:calcium ion binding"/>
    <property type="evidence" value="ECO:0007669"/>
    <property type="project" value="InterPro"/>
</dbReference>
<feature type="region of interest" description="Disordered" evidence="9">
    <location>
        <begin position="521"/>
        <end position="540"/>
    </location>
</feature>
<evidence type="ECO:0000256" key="8">
    <source>
        <dbReference type="PROSITE-ProRule" id="PRU00076"/>
    </source>
</evidence>
<dbReference type="OrthoDB" id="5988831at2759"/>
<comment type="subcellular location">
    <subcellularLocation>
        <location evidence="1">Membrane</location>
        <topology evidence="1">Single-pass membrane protein</topology>
    </subcellularLocation>
</comment>
<evidence type="ECO:0000256" key="10">
    <source>
        <dbReference type="SAM" id="Phobius"/>
    </source>
</evidence>
<dbReference type="InterPro" id="IPR001881">
    <property type="entry name" value="EGF-like_Ca-bd_dom"/>
</dbReference>
<dbReference type="PROSITE" id="PS01186">
    <property type="entry name" value="EGF_2"/>
    <property type="match status" value="2"/>
</dbReference>
<keyword evidence="2 8" id="KW-0245">EGF-like domain</keyword>
<dbReference type="Proteomes" id="UP001152795">
    <property type="component" value="Unassembled WGS sequence"/>
</dbReference>
<gene>
    <name evidence="11" type="ORF">PACLA_8A038005</name>
</gene>
<feature type="region of interest" description="Disordered" evidence="9">
    <location>
        <begin position="648"/>
        <end position="669"/>
    </location>
</feature>
<dbReference type="SMART" id="SM00554">
    <property type="entry name" value="FAS1"/>
    <property type="match status" value="2"/>
</dbReference>
<dbReference type="EMBL" id="CACRXK020001874">
    <property type="protein sequence ID" value="CAB3991559.1"/>
    <property type="molecule type" value="Genomic_DNA"/>
</dbReference>
<feature type="disulfide bond" evidence="8">
    <location>
        <begin position="241"/>
        <end position="250"/>
    </location>
</feature>
<name>A0A7D9DU61_PARCT</name>
<feature type="transmembrane region" description="Helical" evidence="10">
    <location>
        <begin position="554"/>
        <end position="575"/>
    </location>
</feature>
<dbReference type="FunFam" id="2.10.25.10:FF:000040">
    <property type="entry name" value="Stabilin 2"/>
    <property type="match status" value="1"/>
</dbReference>
<evidence type="ECO:0000256" key="9">
    <source>
        <dbReference type="SAM" id="MobiDB-lite"/>
    </source>
</evidence>
<dbReference type="InterPro" id="IPR000742">
    <property type="entry name" value="EGF"/>
</dbReference>
<keyword evidence="3 10" id="KW-0812">Transmembrane</keyword>
<dbReference type="Pfam" id="PF02469">
    <property type="entry name" value="Fasciclin"/>
    <property type="match status" value="2"/>
</dbReference>
<dbReference type="SMART" id="SM00181">
    <property type="entry name" value="EGF"/>
    <property type="match status" value="4"/>
</dbReference>
<dbReference type="PROSITE" id="PS50213">
    <property type="entry name" value="FAS1"/>
    <property type="match status" value="2"/>
</dbReference>
<dbReference type="SUPFAM" id="SSF82153">
    <property type="entry name" value="FAS1 domain"/>
    <property type="match status" value="2"/>
</dbReference>
<proteinExistence type="predicted"/>
<sequence length="669" mass="73558">MTLTDVAKTKGYGKFVQLLTDADMLDIASNIYYRPHTTFWPSDEAFSRLPADIQGQLSHKDYARDIINYHIIEKTKITTKDILSYAGGLSRRTREGSPLYISCKGHKGDLYVNDRSKIIERDIGYQGGIAFGVSEVLLPPGVAGRCDEIKYEQVNGSCTACGDNGFCPADAIVESVDKNSSCVYQGQYIGCLSRCLKRTKVQKCCNNFYGADCRACPGGFNPCSGRGLCADGISGIGNCTCVEPFIGWNCDICRNDSHNCSIIVPRICTSRYNPCSIFATCDARRTPLCQCFSGYEGDGYYCQEIDKCQKKHGGCSKHAICRYTGPNSASCECRSGYVGDGHTCTALSPSHPCVINNGNCHTHAQCTDKDGAAHCRCRQNFVGTGIFCAGTVKDVIYDMEELSEFSKNLKRLSWGVEGHAIIRRLSSEKEYTVFVPINYGFTLKSMNINQLKNHIVEGKISLKPGTTKTVSSLARNNITIVVSKNNHTRLNKIASVLYDYPGTNGIVIVIDHILPYKKPPPVTPTPATPSSKPTANSSVRVSVKHGKDGNTAEIIGVVFGVVVAIIIIAVVIYFFKKRRNSYNVKYNRNFENVLLESEGYTEEDHVDDDEYEHQILQHPSTAKGTTLQNPTYVGNDADIPHDLLEMTETSSSVPLTEHDASALSKEEKC</sequence>
<reference evidence="11" key="1">
    <citation type="submission" date="2020-04" db="EMBL/GenBank/DDBJ databases">
        <authorList>
            <person name="Alioto T."/>
            <person name="Alioto T."/>
            <person name="Gomez Garrido J."/>
        </authorList>
    </citation>
    <scope>NUCLEOTIDE SEQUENCE</scope>
    <source>
        <strain evidence="11">A484AB</strain>
    </source>
</reference>
<evidence type="ECO:0000256" key="6">
    <source>
        <dbReference type="ARBA" id="ARBA00023157"/>
    </source>
</evidence>
<dbReference type="InterPro" id="IPR000782">
    <property type="entry name" value="FAS1_domain"/>
</dbReference>
<evidence type="ECO:0000256" key="2">
    <source>
        <dbReference type="ARBA" id="ARBA00022536"/>
    </source>
</evidence>
<keyword evidence="5 10" id="KW-0472">Membrane</keyword>
<dbReference type="Gene3D" id="2.10.25.10">
    <property type="entry name" value="Laminin"/>
    <property type="match status" value="2"/>
</dbReference>
<dbReference type="PROSITE" id="PS00022">
    <property type="entry name" value="EGF_1"/>
    <property type="match status" value="1"/>
</dbReference>
<dbReference type="Pfam" id="PF12947">
    <property type="entry name" value="EGF_3"/>
    <property type="match status" value="2"/>
</dbReference>
<dbReference type="GO" id="GO:0016020">
    <property type="term" value="C:membrane"/>
    <property type="evidence" value="ECO:0007669"/>
    <property type="project" value="UniProtKB-SubCell"/>
</dbReference>
<dbReference type="InterPro" id="IPR024731">
    <property type="entry name" value="NELL2-like_EGF"/>
</dbReference>
<keyword evidence="4 10" id="KW-1133">Transmembrane helix</keyword>
<evidence type="ECO:0000256" key="5">
    <source>
        <dbReference type="ARBA" id="ARBA00023136"/>
    </source>
</evidence>
<dbReference type="PROSITE" id="PS50026">
    <property type="entry name" value="EGF_3"/>
    <property type="match status" value="3"/>
</dbReference>
<keyword evidence="7" id="KW-0325">Glycoprotein</keyword>
<evidence type="ECO:0000313" key="11">
    <source>
        <dbReference type="EMBL" id="CAB3991559.1"/>
    </source>
</evidence>
<organism evidence="11 12">
    <name type="scientific">Paramuricea clavata</name>
    <name type="common">Red gorgonian</name>
    <name type="synonym">Violescent sea-whip</name>
    <dbReference type="NCBI Taxonomy" id="317549"/>
    <lineage>
        <taxon>Eukaryota</taxon>
        <taxon>Metazoa</taxon>
        <taxon>Cnidaria</taxon>
        <taxon>Anthozoa</taxon>
        <taxon>Octocorallia</taxon>
        <taxon>Malacalcyonacea</taxon>
        <taxon>Plexauridae</taxon>
        <taxon>Paramuricea</taxon>
    </lineage>
</organism>
<accession>A0A7D9DU61</accession>
<evidence type="ECO:0000256" key="1">
    <source>
        <dbReference type="ARBA" id="ARBA00004167"/>
    </source>
</evidence>
<feature type="compositionally biased region" description="Basic and acidic residues" evidence="9">
    <location>
        <begin position="656"/>
        <end position="669"/>
    </location>
</feature>
<dbReference type="SUPFAM" id="SSF57196">
    <property type="entry name" value="EGF/Laminin"/>
    <property type="match status" value="1"/>
</dbReference>
<evidence type="ECO:0000313" key="12">
    <source>
        <dbReference type="Proteomes" id="UP001152795"/>
    </source>
</evidence>
<evidence type="ECO:0000256" key="7">
    <source>
        <dbReference type="ARBA" id="ARBA00023180"/>
    </source>
</evidence>
<dbReference type="Gene3D" id="2.30.180.10">
    <property type="entry name" value="FAS1 domain"/>
    <property type="match status" value="2"/>
</dbReference>
<keyword evidence="12" id="KW-1185">Reference proteome</keyword>
<dbReference type="InterPro" id="IPR036378">
    <property type="entry name" value="FAS1_dom_sf"/>
</dbReference>
<evidence type="ECO:0000256" key="4">
    <source>
        <dbReference type="ARBA" id="ARBA00022989"/>
    </source>
</evidence>
<dbReference type="SMART" id="SM00179">
    <property type="entry name" value="EGF_CA"/>
    <property type="match status" value="2"/>
</dbReference>
<dbReference type="AlphaFoldDB" id="A0A7D9DU61"/>
<comment type="caution">
    <text evidence="11">The sequence shown here is derived from an EMBL/GenBank/DDBJ whole genome shotgun (WGS) entry which is preliminary data.</text>
</comment>
<dbReference type="PANTHER" id="PTHR24038">
    <property type="entry name" value="STABILIN"/>
    <property type="match status" value="1"/>
</dbReference>
<evidence type="ECO:0000256" key="3">
    <source>
        <dbReference type="ARBA" id="ARBA00022692"/>
    </source>
</evidence>
<comment type="caution">
    <text evidence="8">Lacks conserved residue(s) required for the propagation of feature annotation.</text>
</comment>